<feature type="compositionally biased region" description="Basic and acidic residues" evidence="1">
    <location>
        <begin position="155"/>
        <end position="171"/>
    </location>
</feature>
<protein>
    <submittedName>
        <fullName evidence="2">Uncharacterized protein</fullName>
    </submittedName>
</protein>
<organism evidence="2 3">
    <name type="scientific">Pleurodeles waltl</name>
    <name type="common">Iberian ribbed newt</name>
    <dbReference type="NCBI Taxonomy" id="8319"/>
    <lineage>
        <taxon>Eukaryota</taxon>
        <taxon>Metazoa</taxon>
        <taxon>Chordata</taxon>
        <taxon>Craniata</taxon>
        <taxon>Vertebrata</taxon>
        <taxon>Euteleostomi</taxon>
        <taxon>Amphibia</taxon>
        <taxon>Batrachia</taxon>
        <taxon>Caudata</taxon>
        <taxon>Salamandroidea</taxon>
        <taxon>Salamandridae</taxon>
        <taxon>Pleurodelinae</taxon>
        <taxon>Pleurodeles</taxon>
    </lineage>
</organism>
<dbReference type="EMBL" id="JANPWB010000010">
    <property type="protein sequence ID" value="KAJ1136581.1"/>
    <property type="molecule type" value="Genomic_DNA"/>
</dbReference>
<accession>A0AAV7Q7Q4</accession>
<dbReference type="Proteomes" id="UP001066276">
    <property type="component" value="Chromosome 6"/>
</dbReference>
<gene>
    <name evidence="2" type="ORF">NDU88_002996</name>
</gene>
<reference evidence="2" key="1">
    <citation type="journal article" date="2022" name="bioRxiv">
        <title>Sequencing and chromosome-scale assembly of the giantPleurodeles waltlgenome.</title>
        <authorList>
            <person name="Brown T."/>
            <person name="Elewa A."/>
            <person name="Iarovenko S."/>
            <person name="Subramanian E."/>
            <person name="Araus A.J."/>
            <person name="Petzold A."/>
            <person name="Susuki M."/>
            <person name="Suzuki K.-i.T."/>
            <person name="Hayashi T."/>
            <person name="Toyoda A."/>
            <person name="Oliveira C."/>
            <person name="Osipova E."/>
            <person name="Leigh N.D."/>
            <person name="Simon A."/>
            <person name="Yun M.H."/>
        </authorList>
    </citation>
    <scope>NUCLEOTIDE SEQUENCE</scope>
    <source>
        <strain evidence="2">20211129_DDA</strain>
        <tissue evidence="2">Liver</tissue>
    </source>
</reference>
<proteinExistence type="predicted"/>
<evidence type="ECO:0000313" key="2">
    <source>
        <dbReference type="EMBL" id="KAJ1136581.1"/>
    </source>
</evidence>
<feature type="compositionally biased region" description="Polar residues" evidence="1">
    <location>
        <begin position="173"/>
        <end position="185"/>
    </location>
</feature>
<dbReference type="AlphaFoldDB" id="A0AAV7Q7Q4"/>
<keyword evidence="3" id="KW-1185">Reference proteome</keyword>
<feature type="region of interest" description="Disordered" evidence="1">
    <location>
        <begin position="147"/>
        <end position="193"/>
    </location>
</feature>
<evidence type="ECO:0000313" key="3">
    <source>
        <dbReference type="Proteomes" id="UP001066276"/>
    </source>
</evidence>
<sequence length="193" mass="20814">MCIVAGGHVGFFHSGAEQEPLAVTSQAGSNRDIRDEEQSSLTSVAERLLWAGRGLGLPAKEAGLRVNIASCCRALDMIHSAVLSLRKALQCTRLTGVKHNTASGQKCSSLSAPRIPSTCIVRVLMSQFPKDGREGKTTDRRTRGIARVPMSPFPKDGREGKTTDRRTRGGEFQRSSPWSTVSLGRTTEDTAGF</sequence>
<evidence type="ECO:0000256" key="1">
    <source>
        <dbReference type="SAM" id="MobiDB-lite"/>
    </source>
</evidence>
<name>A0AAV7Q7Q4_PLEWA</name>
<comment type="caution">
    <text evidence="2">The sequence shown here is derived from an EMBL/GenBank/DDBJ whole genome shotgun (WGS) entry which is preliminary data.</text>
</comment>